<proteinExistence type="inferred from homology"/>
<dbReference type="InterPro" id="IPR003567">
    <property type="entry name" value="Cyt_c_biogenesis"/>
</dbReference>
<feature type="domain" description="Cytochrome c-type biogenesis protein CcmF C-terminal" evidence="5">
    <location>
        <begin position="335"/>
        <end position="619"/>
    </location>
</feature>
<evidence type="ECO:0000313" key="7">
    <source>
        <dbReference type="Proteomes" id="UP000886752"/>
    </source>
</evidence>
<feature type="transmembrane region" description="Helical" evidence="3">
    <location>
        <begin position="250"/>
        <end position="265"/>
    </location>
</feature>
<feature type="transmembrane region" description="Helical" evidence="3">
    <location>
        <begin position="387"/>
        <end position="409"/>
    </location>
</feature>
<dbReference type="GO" id="GO:0020037">
    <property type="term" value="F:heme binding"/>
    <property type="evidence" value="ECO:0007669"/>
    <property type="project" value="InterPro"/>
</dbReference>
<feature type="transmembrane region" description="Helical" evidence="3">
    <location>
        <begin position="475"/>
        <end position="495"/>
    </location>
</feature>
<protein>
    <submittedName>
        <fullName evidence="6">Cytochrome c biogenesis protein CcsA</fullName>
    </submittedName>
</protein>
<feature type="transmembrane region" description="Helical" evidence="3">
    <location>
        <begin position="310"/>
        <end position="330"/>
    </location>
</feature>
<dbReference type="Pfam" id="PF01578">
    <property type="entry name" value="Cytochrom_C_asm"/>
    <property type="match status" value="1"/>
</dbReference>
<dbReference type="Pfam" id="PF16327">
    <property type="entry name" value="CcmF_C"/>
    <property type="match status" value="1"/>
</dbReference>
<dbReference type="PANTHER" id="PTHR43653">
    <property type="entry name" value="CYTOCHROME C ASSEMBLY PROTEIN-RELATED"/>
    <property type="match status" value="1"/>
</dbReference>
<feature type="transmembrane region" description="Helical" evidence="3">
    <location>
        <begin position="351"/>
        <end position="372"/>
    </location>
</feature>
<organism evidence="6 7">
    <name type="scientific">Candidatus Desulfovibrio intestinipullorum</name>
    <dbReference type="NCBI Taxonomy" id="2838536"/>
    <lineage>
        <taxon>Bacteria</taxon>
        <taxon>Pseudomonadati</taxon>
        <taxon>Thermodesulfobacteriota</taxon>
        <taxon>Desulfovibrionia</taxon>
        <taxon>Desulfovibrionales</taxon>
        <taxon>Desulfovibrionaceae</taxon>
        <taxon>Desulfovibrio</taxon>
    </lineage>
</organism>
<feature type="transmembrane region" description="Helical" evidence="3">
    <location>
        <begin position="95"/>
        <end position="112"/>
    </location>
</feature>
<keyword evidence="3" id="KW-0472">Membrane</keyword>
<keyword evidence="3" id="KW-1133">Transmembrane helix</keyword>
<dbReference type="EMBL" id="DXHV01000015">
    <property type="protein sequence ID" value="HIV99799.1"/>
    <property type="molecule type" value="Genomic_DNA"/>
</dbReference>
<keyword evidence="3" id="KW-0812">Transmembrane</keyword>
<comment type="similarity">
    <text evidence="1">Belongs to the CcmF/CycK/Ccl1/NrfE/CcsA family.</text>
</comment>
<feature type="transmembrane region" description="Helical" evidence="3">
    <location>
        <begin position="277"/>
        <end position="298"/>
    </location>
</feature>
<name>A0A9D1PUG1_9BACT</name>
<feature type="domain" description="Cytochrome c assembly protein" evidence="4">
    <location>
        <begin position="90"/>
        <end position="296"/>
    </location>
</feature>
<comment type="caution">
    <text evidence="6">The sequence shown here is derived from an EMBL/GenBank/DDBJ whole genome shotgun (WGS) entry which is preliminary data.</text>
</comment>
<keyword evidence="2" id="KW-0201">Cytochrome c-type biogenesis</keyword>
<evidence type="ECO:0000256" key="2">
    <source>
        <dbReference type="ARBA" id="ARBA00022748"/>
    </source>
</evidence>
<sequence>MYTLAFALLLLAQIASIAAAGLALIQAWNHRTTGVVLVEKAHLVVSTAFGLASGILLYALVQRDYSLEYVASYTDNALETFYRLAAFWAGQPGSLLFWALAVAISGSLFALTRSYAELPARTRLWYWIFFFAITGFFATLLALWSNPFMQIHPAPQDGRGLNPLLQNPGMIFHPPLLFLGYGGFTVPACVALAQGVCGREGRPWYQTTRVFFITAWCFLTAGILLGAWWAYMELGWGGYWGWDPVENASLIPWLIGTATLHTLIIEQGRGKLTRINILLVSLTTISGFFATFLVRSGIIDSVHAFGQGPVGVPLLVFMAFALLATLLIVLSSERGQGSLENPFSREGALCLTAWIFLILGFIILCATMWPVISRLWSSAPMGLDANFYNRVCLPLATLLLVVMALCPWLSWKLGFKEHKGLVIALAGGLVLAGLAWYLSYEKIHPLVSQFAAGAILLGCLVLAARRLAHKTSFRLGTIGCHLGVALCALGIAFSGPYKLTRDLVLEEGQSAQIDAYEVRLKSAGTGRGPDYEYLRATLEIRDSSGTLVNTVSPEKRAYDKFAGMYFSEVDVASSFGKEVYASVSGLDSRGRIVVQVSIEPLVSWIWVGGIFMSLIPLLNIRARGRADQKSA</sequence>
<feature type="transmembrane region" description="Helical" evidence="3">
    <location>
        <begin position="446"/>
        <end position="463"/>
    </location>
</feature>
<evidence type="ECO:0000259" key="5">
    <source>
        <dbReference type="Pfam" id="PF16327"/>
    </source>
</evidence>
<evidence type="ECO:0000256" key="1">
    <source>
        <dbReference type="ARBA" id="ARBA00009186"/>
    </source>
</evidence>
<accession>A0A9D1PUG1</accession>
<evidence type="ECO:0000256" key="3">
    <source>
        <dbReference type="SAM" id="Phobius"/>
    </source>
</evidence>
<gene>
    <name evidence="6" type="primary">ccsA</name>
    <name evidence="6" type="ORF">H9894_01210</name>
</gene>
<feature type="transmembrane region" description="Helical" evidence="3">
    <location>
        <begin position="176"/>
        <end position="198"/>
    </location>
</feature>
<feature type="transmembrane region" description="Helical" evidence="3">
    <location>
        <begin position="210"/>
        <end position="230"/>
    </location>
</feature>
<dbReference type="InterPro" id="IPR002541">
    <property type="entry name" value="Cyt_c_assembly"/>
</dbReference>
<reference evidence="6" key="1">
    <citation type="journal article" date="2021" name="PeerJ">
        <title>Extensive microbial diversity within the chicken gut microbiome revealed by metagenomics and culture.</title>
        <authorList>
            <person name="Gilroy R."/>
            <person name="Ravi A."/>
            <person name="Getino M."/>
            <person name="Pursley I."/>
            <person name="Horton D.L."/>
            <person name="Alikhan N.F."/>
            <person name="Baker D."/>
            <person name="Gharbi K."/>
            <person name="Hall N."/>
            <person name="Watson M."/>
            <person name="Adriaenssens E.M."/>
            <person name="Foster-Nyarko E."/>
            <person name="Jarju S."/>
            <person name="Secka A."/>
            <person name="Antonio M."/>
            <person name="Oren A."/>
            <person name="Chaudhuri R.R."/>
            <person name="La Ragione R."/>
            <person name="Hildebrand F."/>
            <person name="Pallen M.J."/>
        </authorList>
    </citation>
    <scope>NUCLEOTIDE SEQUENCE</scope>
    <source>
        <strain evidence="6">ChiHecec2B26-446</strain>
    </source>
</reference>
<reference evidence="6" key="2">
    <citation type="submission" date="2021-04" db="EMBL/GenBank/DDBJ databases">
        <authorList>
            <person name="Gilroy R."/>
        </authorList>
    </citation>
    <scope>NUCLEOTIDE SEQUENCE</scope>
    <source>
        <strain evidence="6">ChiHecec2B26-446</strain>
    </source>
</reference>
<dbReference type="PANTHER" id="PTHR43653:SF1">
    <property type="entry name" value="CYTOCHROME C-TYPE BIOGENESIS PROTEIN CCMF"/>
    <property type="match status" value="1"/>
</dbReference>
<feature type="transmembrane region" description="Helical" evidence="3">
    <location>
        <begin position="43"/>
        <end position="61"/>
    </location>
</feature>
<dbReference type="AlphaFoldDB" id="A0A9D1PUG1"/>
<dbReference type="GO" id="GO:0015232">
    <property type="term" value="F:heme transmembrane transporter activity"/>
    <property type="evidence" value="ECO:0007669"/>
    <property type="project" value="InterPro"/>
</dbReference>
<evidence type="ECO:0000313" key="6">
    <source>
        <dbReference type="EMBL" id="HIV99799.1"/>
    </source>
</evidence>
<evidence type="ECO:0000259" key="4">
    <source>
        <dbReference type="Pfam" id="PF01578"/>
    </source>
</evidence>
<feature type="transmembrane region" description="Helical" evidence="3">
    <location>
        <begin position="124"/>
        <end position="144"/>
    </location>
</feature>
<dbReference type="GO" id="GO:0016020">
    <property type="term" value="C:membrane"/>
    <property type="evidence" value="ECO:0007669"/>
    <property type="project" value="InterPro"/>
</dbReference>
<dbReference type="PRINTS" id="PR01410">
    <property type="entry name" value="CCBIOGENESIS"/>
</dbReference>
<dbReference type="GO" id="GO:0017004">
    <property type="term" value="P:cytochrome complex assembly"/>
    <property type="evidence" value="ECO:0007669"/>
    <property type="project" value="UniProtKB-KW"/>
</dbReference>
<feature type="transmembrane region" description="Helical" evidence="3">
    <location>
        <begin position="601"/>
        <end position="620"/>
    </location>
</feature>
<dbReference type="Proteomes" id="UP000886752">
    <property type="component" value="Unassembled WGS sequence"/>
</dbReference>
<feature type="transmembrane region" description="Helical" evidence="3">
    <location>
        <begin position="421"/>
        <end position="440"/>
    </location>
</feature>
<dbReference type="InterPro" id="IPR032523">
    <property type="entry name" value="CcmF_C"/>
</dbReference>